<proteinExistence type="predicted"/>
<dbReference type="AlphaFoldDB" id="A0A1N7MJ78"/>
<evidence type="ECO:0008006" key="4">
    <source>
        <dbReference type="Google" id="ProtNLM"/>
    </source>
</evidence>
<dbReference type="PROSITE" id="PS51257">
    <property type="entry name" value="PROKAR_LIPOPROTEIN"/>
    <property type="match status" value="1"/>
</dbReference>
<dbReference type="NCBIfam" id="TIGR02122">
    <property type="entry name" value="TRAP_TAXI"/>
    <property type="match status" value="1"/>
</dbReference>
<name>A0A1N7MJ78_9BACL</name>
<dbReference type="Gene3D" id="3.40.190.10">
    <property type="entry name" value="Periplasmic binding protein-like II"/>
    <property type="match status" value="2"/>
</dbReference>
<dbReference type="InterPro" id="IPR011852">
    <property type="entry name" value="TRAP_TAXI"/>
</dbReference>
<protein>
    <recommendedName>
        <fullName evidence="4">TRAP transporter solute receptor, TAXI family</fullName>
    </recommendedName>
</protein>
<dbReference type="Proteomes" id="UP000186795">
    <property type="component" value="Unassembled WGS sequence"/>
</dbReference>
<dbReference type="OrthoDB" id="9776669at2"/>
<dbReference type="RefSeq" id="WP_009711968.1">
    <property type="nucleotide sequence ID" value="NZ_CP048103.1"/>
</dbReference>
<dbReference type="PANTHER" id="PTHR42941">
    <property type="entry name" value="SLL1037 PROTEIN"/>
    <property type="match status" value="1"/>
</dbReference>
<dbReference type="PANTHER" id="PTHR42941:SF1">
    <property type="entry name" value="SLL1037 PROTEIN"/>
    <property type="match status" value="1"/>
</dbReference>
<dbReference type="EMBL" id="FTOD01000006">
    <property type="protein sequence ID" value="SIS86224.1"/>
    <property type="molecule type" value="Genomic_DNA"/>
</dbReference>
<organism evidence="2 3">
    <name type="scientific">Kroppenstedtia eburnea</name>
    <dbReference type="NCBI Taxonomy" id="714067"/>
    <lineage>
        <taxon>Bacteria</taxon>
        <taxon>Bacillati</taxon>
        <taxon>Bacillota</taxon>
        <taxon>Bacilli</taxon>
        <taxon>Bacillales</taxon>
        <taxon>Thermoactinomycetaceae</taxon>
        <taxon>Kroppenstedtia</taxon>
    </lineage>
</organism>
<sequence length="320" mass="34203">MKRYLVVLALAAVLVVSAFGCSSTADPKNPDSIQIATGGTGGVYYPLGGGMAKIFQDKLKVSATAQVTGASIENMQLLSKGEVQVAFTQNDILDYAINGKEVFDKKLDKIQAIGAIYPEIVQIVVPADSKIQSIKDLKGKKVSVGAPGSGNEANSRQILEAAGITYDDIKPELKSYADSADSFKDGLIDAMFVTSGIPNSSVQDIAVSQGVRVISIGDDVKAKLKEKYPFYVDESVPKTTYKGQKEDADTVAVLASLAVNSDLSEDFVYKLTQALFDHLDTLAKQNEKGKEIKAEKALEGITVPLHPGAEKYFKEKGIAK</sequence>
<keyword evidence="3" id="KW-1185">Reference proteome</keyword>
<feature type="chain" id="PRO_5009943474" description="TRAP transporter solute receptor, TAXI family" evidence="1">
    <location>
        <begin position="26"/>
        <end position="320"/>
    </location>
</feature>
<evidence type="ECO:0000313" key="2">
    <source>
        <dbReference type="EMBL" id="SIS86224.1"/>
    </source>
</evidence>
<gene>
    <name evidence="2" type="ORF">SAMN05421790_106139</name>
</gene>
<evidence type="ECO:0000313" key="3">
    <source>
        <dbReference type="Proteomes" id="UP000186795"/>
    </source>
</evidence>
<evidence type="ECO:0000256" key="1">
    <source>
        <dbReference type="SAM" id="SignalP"/>
    </source>
</evidence>
<keyword evidence="1" id="KW-0732">Signal</keyword>
<dbReference type="CDD" id="cd13567">
    <property type="entry name" value="PBP2_TtGluBP"/>
    <property type="match status" value="1"/>
</dbReference>
<accession>A0A1N7MJ78</accession>
<dbReference type="Pfam" id="PF16868">
    <property type="entry name" value="NMT1_3"/>
    <property type="match status" value="1"/>
</dbReference>
<feature type="signal peptide" evidence="1">
    <location>
        <begin position="1"/>
        <end position="25"/>
    </location>
</feature>
<dbReference type="SUPFAM" id="SSF53850">
    <property type="entry name" value="Periplasmic binding protein-like II"/>
    <property type="match status" value="1"/>
</dbReference>
<reference evidence="3" key="1">
    <citation type="submission" date="2017-01" db="EMBL/GenBank/DDBJ databases">
        <authorList>
            <person name="Varghese N."/>
            <person name="Submissions S."/>
        </authorList>
    </citation>
    <scope>NUCLEOTIDE SEQUENCE [LARGE SCALE GENOMIC DNA]</scope>
    <source>
        <strain evidence="3">DSM 45196</strain>
    </source>
</reference>